<evidence type="ECO:0000256" key="6">
    <source>
        <dbReference type="SAM" id="MobiDB-lite"/>
    </source>
</evidence>
<feature type="region of interest" description="Disordered" evidence="6">
    <location>
        <begin position="219"/>
        <end position="241"/>
    </location>
</feature>
<dbReference type="PANTHER" id="PTHR23504:SF6">
    <property type="entry name" value="MULTIDRUG TRANSPORTER, PUTATIVE (AFU_ORTHOLOGUE AFUA_4G08740)-RELATED"/>
    <property type="match status" value="1"/>
</dbReference>
<evidence type="ECO:0000313" key="8">
    <source>
        <dbReference type="EMBL" id="KAK7730971.1"/>
    </source>
</evidence>
<feature type="compositionally biased region" description="Polar residues" evidence="6">
    <location>
        <begin position="499"/>
        <end position="509"/>
    </location>
</feature>
<reference evidence="8 9" key="1">
    <citation type="submission" date="2024-02" db="EMBL/GenBank/DDBJ databases">
        <title>De novo assembly and annotation of 12 fungi associated with fruit tree decline syndrome in Ontario, Canada.</title>
        <authorList>
            <person name="Sulman M."/>
            <person name="Ellouze W."/>
            <person name="Ilyukhin E."/>
        </authorList>
    </citation>
    <scope>NUCLEOTIDE SEQUENCE [LARGE SCALE GENOMIC DNA]</scope>
    <source>
        <strain evidence="8 9">M169</strain>
    </source>
</reference>
<evidence type="ECO:0000313" key="9">
    <source>
        <dbReference type="Proteomes" id="UP001430848"/>
    </source>
</evidence>
<dbReference type="SUPFAM" id="SSF103473">
    <property type="entry name" value="MFS general substrate transporter"/>
    <property type="match status" value="1"/>
</dbReference>
<feature type="transmembrane region" description="Helical" evidence="7">
    <location>
        <begin position="426"/>
        <end position="448"/>
    </location>
</feature>
<evidence type="ECO:0000256" key="1">
    <source>
        <dbReference type="ARBA" id="ARBA00004141"/>
    </source>
</evidence>
<feature type="region of interest" description="Disordered" evidence="6">
    <location>
        <begin position="485"/>
        <end position="525"/>
    </location>
</feature>
<comment type="subcellular location">
    <subcellularLocation>
        <location evidence="1">Membrane</location>
        <topology evidence="1">Multi-pass membrane protein</topology>
    </subcellularLocation>
</comment>
<dbReference type="InterPro" id="IPR011701">
    <property type="entry name" value="MFS"/>
</dbReference>
<dbReference type="EMBL" id="JAKNSF020000024">
    <property type="protein sequence ID" value="KAK7730971.1"/>
    <property type="molecule type" value="Genomic_DNA"/>
</dbReference>
<feature type="transmembrane region" description="Helical" evidence="7">
    <location>
        <begin position="599"/>
        <end position="621"/>
    </location>
</feature>
<keyword evidence="9" id="KW-1185">Reference proteome</keyword>
<name>A0ABR1PAV8_DIAER</name>
<keyword evidence="4 7" id="KW-1133">Transmembrane helix</keyword>
<dbReference type="Gene3D" id="1.20.1250.20">
    <property type="entry name" value="MFS general substrate transporter like domains"/>
    <property type="match status" value="1"/>
</dbReference>
<accession>A0ABR1PAV8</accession>
<keyword evidence="3 7" id="KW-0812">Transmembrane</keyword>
<gene>
    <name evidence="8" type="ORF">SLS63_005641</name>
</gene>
<proteinExistence type="predicted"/>
<keyword evidence="2" id="KW-0813">Transport</keyword>
<feature type="region of interest" description="Disordered" evidence="6">
    <location>
        <begin position="1"/>
        <end position="35"/>
    </location>
</feature>
<feature type="transmembrane region" description="Helical" evidence="7">
    <location>
        <begin position="665"/>
        <end position="684"/>
    </location>
</feature>
<dbReference type="InterPro" id="IPR036259">
    <property type="entry name" value="MFS_trans_sf"/>
</dbReference>
<evidence type="ECO:0000256" key="2">
    <source>
        <dbReference type="ARBA" id="ARBA00022448"/>
    </source>
</evidence>
<feature type="transmembrane region" description="Helical" evidence="7">
    <location>
        <begin position="726"/>
        <end position="750"/>
    </location>
</feature>
<dbReference type="PANTHER" id="PTHR23504">
    <property type="entry name" value="MAJOR FACILITATOR SUPERFAMILY DOMAIN-CONTAINING PROTEIN 10"/>
    <property type="match status" value="1"/>
</dbReference>
<feature type="transmembrane region" description="Helical" evidence="7">
    <location>
        <begin position="541"/>
        <end position="565"/>
    </location>
</feature>
<organism evidence="8 9">
    <name type="scientific">Diaporthe eres</name>
    <name type="common">Phomopsis oblonga</name>
    <dbReference type="NCBI Taxonomy" id="83184"/>
    <lineage>
        <taxon>Eukaryota</taxon>
        <taxon>Fungi</taxon>
        <taxon>Dikarya</taxon>
        <taxon>Ascomycota</taxon>
        <taxon>Pezizomycotina</taxon>
        <taxon>Sordariomycetes</taxon>
        <taxon>Sordariomycetidae</taxon>
        <taxon>Diaporthales</taxon>
        <taxon>Diaporthaceae</taxon>
        <taxon>Diaporthe</taxon>
        <taxon>Diaporthe eres species complex</taxon>
    </lineage>
</organism>
<feature type="transmembrane region" description="Helical" evidence="7">
    <location>
        <begin position="633"/>
        <end position="653"/>
    </location>
</feature>
<dbReference type="Proteomes" id="UP001430848">
    <property type="component" value="Unassembled WGS sequence"/>
</dbReference>
<evidence type="ECO:0000256" key="7">
    <source>
        <dbReference type="SAM" id="Phobius"/>
    </source>
</evidence>
<feature type="transmembrane region" description="Helical" evidence="7">
    <location>
        <begin position="354"/>
        <end position="372"/>
    </location>
</feature>
<protein>
    <recommendedName>
        <fullName evidence="10">Major facilitator superfamily (MFS) profile domain-containing protein</fullName>
    </recommendedName>
</protein>
<evidence type="ECO:0000256" key="3">
    <source>
        <dbReference type="ARBA" id="ARBA00022692"/>
    </source>
</evidence>
<keyword evidence="5 7" id="KW-0472">Membrane</keyword>
<dbReference type="Pfam" id="PF07690">
    <property type="entry name" value="MFS_1"/>
    <property type="match status" value="1"/>
</dbReference>
<evidence type="ECO:0000256" key="4">
    <source>
        <dbReference type="ARBA" id="ARBA00022989"/>
    </source>
</evidence>
<comment type="caution">
    <text evidence="8">The sequence shown here is derived from an EMBL/GenBank/DDBJ whole genome shotgun (WGS) entry which is preliminary data.</text>
</comment>
<feature type="compositionally biased region" description="Basic and acidic residues" evidence="6">
    <location>
        <begin position="7"/>
        <end position="22"/>
    </location>
</feature>
<evidence type="ECO:0008006" key="10">
    <source>
        <dbReference type="Google" id="ProtNLM"/>
    </source>
</evidence>
<sequence length="783" mass="86706">MSAAQKRTSEGDGSPDKGDQPPKKTKLSPSDGGDETAVLQRHLDEALDFINSRGLASKAPHTLQTLLESRPNVAEDMAQQIKARVYDTWEPLCADTSGRQTGIHSSDLSSAQCSHFPAIERLSRLPSKHSLRLAYEVTWYLKDNSYGDMNDDRGFGNRPSDEQGDMLLARLIRDRRAAGETWDYKRDVLDIDREAQHMASYGVESWYPESRALLREALRSASQGTEKDAENQPSPLPSKDKLTEANLDMFSAYEKDRRMNEPQKEKKETVSWKDLPQKTQLVVITLTRLSEPLVQTSLQAYMFYQLKWFDPDLSDSVISSQAGVLHASFTAAQLLTAMMWGRVADSSRFGRKKVILIGLTGTMISCLGFGFSKTFWQALFFRCLGGVTNGNVGVLRTMISEIVREKKYPSYPDLFGKTRFFISFPYAMPNLVSAFFLLSASLTAWMCLEETLDARVDKRDWGIELRKKLASTLSGYLSRNRLPAGYTPLPARDDARTSVEMTPSRTPSPATEPLPKPSKAAKRQPRYTQRLPFRRIFTRNVCVTLLARFCLAFHVGTFNSLWFVFLSTPVYDPNKPSDVLGRHPPFVFTGGLGLPPAKVGTAMAVLGFLGISLQLFVYPALSARLGTVRCLRMSLVCFPMAYFLAPYLSLVPSSTEPPGPKSGPAIWVAISGVLLCQVVGRTFAAPNMAILVNNCSPHPSVLGTFHGLAQTCSSAARTLGPVLCGFLYGVGLAHGVVGGVWWGLSLWAAMGWLTSWLLKEGDGHEIWLDGDEEDDSVETTKTV</sequence>
<evidence type="ECO:0000256" key="5">
    <source>
        <dbReference type="ARBA" id="ARBA00023136"/>
    </source>
</evidence>